<dbReference type="FunFam" id="1.25.40.10:FF:000225">
    <property type="entry name" value="Protein SMG7"/>
    <property type="match status" value="1"/>
</dbReference>
<accession>A0A3S4NWH2</accession>
<dbReference type="STRING" id="337451.A0A3S4NWH2"/>
<dbReference type="GO" id="GO:0042162">
    <property type="term" value="F:telomeric DNA binding"/>
    <property type="evidence" value="ECO:0007669"/>
    <property type="project" value="TreeGrafter"/>
</dbReference>
<dbReference type="Proteomes" id="UP000283530">
    <property type="component" value="Unassembled WGS sequence"/>
</dbReference>
<dbReference type="Pfam" id="PF10373">
    <property type="entry name" value="EST1_DNA_bind"/>
    <property type="match status" value="1"/>
</dbReference>
<dbReference type="InterPro" id="IPR019458">
    <property type="entry name" value="Est1-like_N"/>
</dbReference>
<comment type="caution">
    <text evidence="4">The sequence shown here is derived from an EMBL/GenBank/DDBJ whole genome shotgun (WGS) entry which is preliminary data.</text>
</comment>
<dbReference type="Pfam" id="PF10374">
    <property type="entry name" value="EST1"/>
    <property type="match status" value="1"/>
</dbReference>
<dbReference type="OrthoDB" id="69928at2759"/>
<organism evidence="4 5">
    <name type="scientific">Cinnamomum micranthum f. kanehirae</name>
    <dbReference type="NCBI Taxonomy" id="337451"/>
    <lineage>
        <taxon>Eukaryota</taxon>
        <taxon>Viridiplantae</taxon>
        <taxon>Streptophyta</taxon>
        <taxon>Embryophyta</taxon>
        <taxon>Tracheophyta</taxon>
        <taxon>Spermatophyta</taxon>
        <taxon>Magnoliopsida</taxon>
        <taxon>Magnoliidae</taxon>
        <taxon>Laurales</taxon>
        <taxon>Lauraceae</taxon>
        <taxon>Cinnamomum</taxon>
    </lineage>
</organism>
<dbReference type="InterPro" id="IPR045153">
    <property type="entry name" value="Est1/Ebs1-like"/>
</dbReference>
<dbReference type="Gene3D" id="1.25.40.10">
    <property type="entry name" value="Tetratricopeptide repeat domain"/>
    <property type="match status" value="1"/>
</dbReference>
<keyword evidence="1" id="KW-0677">Repeat</keyword>
<proteinExistence type="predicted"/>
<dbReference type="AlphaFoldDB" id="A0A3S4NWH2"/>
<protein>
    <submittedName>
        <fullName evidence="4">Protein SMG7-like protein</fullName>
    </submittedName>
</protein>
<dbReference type="GO" id="GO:0005697">
    <property type="term" value="C:telomerase holoenzyme complex"/>
    <property type="evidence" value="ECO:0007669"/>
    <property type="project" value="TreeGrafter"/>
</dbReference>
<name>A0A3S4NWH2_9MAGN</name>
<dbReference type="InterPro" id="IPR018834">
    <property type="entry name" value="DNA/RNA-bd_Est1-type"/>
</dbReference>
<sequence>MMTVPMDNSSAPSARELVQRLLNKNIELENGLRMAAKAKVPSDPNAWLQMRENYEVIILEDHEFSESHEIEYALWQLHYRRIEEFRAHINSASASLGSISSKGGKGVVRPDRIKKIRSVFKGFLSEATGFYHDLILKIRAKYGLPLGYFSEGSENQIILSKDVKKSAEMTKGLGSCHRCLIYLGDLARYKGLYGEGDYATRDYAAASSYYIQAASLWPSNGNPHHQLAILASYSGDELVAVYRYFQSLAVDSPFSTARDNLIIAFEKNRQSYFQLPRDAKVSSTKAASGQMNGRVRGRGETRNLAEDVTVESSSVKERAFCIQEIYKAFCVRFVRLNGILFTRTSMETFGDIFSLVVGNLHDLLSSGPEEELNFGSDATENGLFIVRLIAILIFTVHNVSRESEGQSYADILQRSVLLQNAFTAAFEIVGHILKRCVQLQDLLSSYLLPAVLVFMEWLACHPDIATGVDVQDKQAAARSFFWTQCISFLNKLILSGVVSTSGDEDETCFSDMSRYDEEETGNRLALWEDFELRGFSPLLPAQLILDFTRKHSYGTDAGSKEKRARAQRLLAAGRALMSVVRVDQQGVYFDRKLKIFAFGVEPKVSQDELITADIPISNDIKHEIPVEKTRDARTMQSTKQLNMEGEEEDEVIVFKPTTAEKHADASAPNLTSVEVLKFVENSFKGDRTSYSGAFSTLLSDPRLQASILNANPQLSMSFSTVIPESLQHINSSTSKWSVEEQTSFAEGLRNLSIAGNSVLAKAELQKDTGVSQPLSLPLPFSLSTNFASHGMLSGVTGVAATVIPSKFDSIMPFGINANDQIAKPPNLPTVPRKSPVSRPVRHFGPPPGFSPVPPKQSNDSLVGLASKNENHLVDDYSWLDGFRLPPTEGIDANNSLKHVNNVHSHVHGISNSTTGMVSFPFSGKHLASVNVEVENQVRKLDYQLVEHLKLSKEQQHQQIQQGVQQLPDQYQGQSLWSGLQPGAVNSVSTLADLSMLLNLYRSMDSDGSIAGLCLGTAGAELSRLEERDSRSVLMMI</sequence>
<dbReference type="GO" id="GO:0000184">
    <property type="term" value="P:nuclear-transcribed mRNA catabolic process, nonsense-mediated decay"/>
    <property type="evidence" value="ECO:0007669"/>
    <property type="project" value="TreeGrafter"/>
</dbReference>
<evidence type="ECO:0000259" key="2">
    <source>
        <dbReference type="Pfam" id="PF10373"/>
    </source>
</evidence>
<evidence type="ECO:0000313" key="5">
    <source>
        <dbReference type="Proteomes" id="UP000283530"/>
    </source>
</evidence>
<evidence type="ECO:0000259" key="3">
    <source>
        <dbReference type="Pfam" id="PF10374"/>
    </source>
</evidence>
<dbReference type="InterPro" id="IPR011990">
    <property type="entry name" value="TPR-like_helical_dom_sf"/>
</dbReference>
<dbReference type="PANTHER" id="PTHR15696">
    <property type="entry name" value="SMG-7 SUPPRESSOR WITH MORPHOLOGICAL EFFECT ON GENITALIA PROTEIN 7"/>
    <property type="match status" value="1"/>
</dbReference>
<gene>
    <name evidence="4" type="ORF">CKAN_01125100</name>
</gene>
<evidence type="ECO:0000256" key="1">
    <source>
        <dbReference type="ARBA" id="ARBA00022737"/>
    </source>
</evidence>
<dbReference type="EMBL" id="QPKB01000004">
    <property type="protein sequence ID" value="RWR82530.1"/>
    <property type="molecule type" value="Genomic_DNA"/>
</dbReference>
<feature type="domain" description="DNA/RNA-binding" evidence="2">
    <location>
        <begin position="206"/>
        <end position="540"/>
    </location>
</feature>
<reference evidence="4 5" key="1">
    <citation type="journal article" date="2019" name="Nat. Plants">
        <title>Stout camphor tree genome fills gaps in understanding of flowering plant genome evolution.</title>
        <authorList>
            <person name="Chaw S.M."/>
            <person name="Liu Y.C."/>
            <person name="Wu Y.W."/>
            <person name="Wang H.Y."/>
            <person name="Lin C.I."/>
            <person name="Wu C.S."/>
            <person name="Ke H.M."/>
            <person name="Chang L.Y."/>
            <person name="Hsu C.Y."/>
            <person name="Yang H.T."/>
            <person name="Sudianto E."/>
            <person name="Hsu M.H."/>
            <person name="Wu K.P."/>
            <person name="Wang L.N."/>
            <person name="Leebens-Mack J.H."/>
            <person name="Tsai I.J."/>
        </authorList>
    </citation>
    <scope>NUCLEOTIDE SEQUENCE [LARGE SCALE GENOMIC DNA]</scope>
    <source>
        <strain evidence="5">cv. Chaw 1501</strain>
        <tissue evidence="4">Young leaves</tissue>
    </source>
</reference>
<dbReference type="PANTHER" id="PTHR15696:SF25">
    <property type="entry name" value="OS08G0305300 PROTEIN"/>
    <property type="match status" value="1"/>
</dbReference>
<feature type="domain" description="Telomerase activating protein Est1-like N-terminal" evidence="3">
    <location>
        <begin position="70"/>
        <end position="193"/>
    </location>
</feature>
<dbReference type="SUPFAM" id="SSF48452">
    <property type="entry name" value="TPR-like"/>
    <property type="match status" value="1"/>
</dbReference>
<keyword evidence="5" id="KW-1185">Reference proteome</keyword>
<evidence type="ECO:0000313" key="4">
    <source>
        <dbReference type="EMBL" id="RWR82530.1"/>
    </source>
</evidence>
<dbReference type="GO" id="GO:0070034">
    <property type="term" value="F:telomerase RNA binding"/>
    <property type="evidence" value="ECO:0007669"/>
    <property type="project" value="TreeGrafter"/>
</dbReference>